<name>A0A652L7F0_9ACTN</name>
<organism evidence="1">
    <name type="scientific">Streptomyces sp. gb1(2016)</name>
    <dbReference type="NCBI Taxonomy" id="1828321"/>
    <lineage>
        <taxon>Bacteria</taxon>
        <taxon>Bacillati</taxon>
        <taxon>Actinomycetota</taxon>
        <taxon>Actinomycetes</taxon>
        <taxon>Kitasatosporales</taxon>
        <taxon>Streptomycetaceae</taxon>
        <taxon>Streptomyces</taxon>
    </lineage>
</organism>
<proteinExistence type="predicted"/>
<dbReference type="InterPro" id="IPR007815">
    <property type="entry name" value="Emycin_Estase"/>
</dbReference>
<dbReference type="EMBL" id="RDBM01000028">
    <property type="protein sequence ID" value="TXS31564.1"/>
    <property type="molecule type" value="Genomic_DNA"/>
</dbReference>
<dbReference type="SUPFAM" id="SSF159501">
    <property type="entry name" value="EreA/ChaN-like"/>
    <property type="match status" value="1"/>
</dbReference>
<reference evidence="1" key="1">
    <citation type="submission" date="2018-10" db="EMBL/GenBank/DDBJ databases">
        <authorList>
            <person name="Hariharan J."/>
            <person name="Choudoir M.J."/>
            <person name="Diebold P."/>
            <person name="Panke-Buisse K."/>
            <person name="Campbell A.N."/>
            <person name="Buckley D.H."/>
        </authorList>
    </citation>
    <scope>NUCLEOTIDE SEQUENCE</scope>
    <source>
        <strain evidence="1">Gb1</strain>
    </source>
</reference>
<accession>A0A652L7F0</accession>
<dbReference type="Pfam" id="PF05139">
    <property type="entry name" value="Erythro_esteras"/>
    <property type="match status" value="1"/>
</dbReference>
<dbReference type="Gene3D" id="1.20.1440.30">
    <property type="entry name" value="Biosynthetic Protein domain"/>
    <property type="match status" value="1"/>
</dbReference>
<dbReference type="InterPro" id="IPR014622">
    <property type="entry name" value="UCP036794_erythomycin"/>
</dbReference>
<dbReference type="PIRSF" id="PIRSF036794">
    <property type="entry name" value="UCP_erythr_ester"/>
    <property type="match status" value="1"/>
</dbReference>
<dbReference type="InterPro" id="IPR052036">
    <property type="entry name" value="Hydrolase/PRTase-associated"/>
</dbReference>
<dbReference type="CDD" id="cd14728">
    <property type="entry name" value="Ere-like"/>
    <property type="match status" value="1"/>
</dbReference>
<dbReference type="Gene3D" id="3.30.1870.10">
    <property type="entry name" value="EreA-like, domain 2"/>
    <property type="match status" value="1"/>
</dbReference>
<protein>
    <submittedName>
        <fullName evidence="1">Erythromycin esterase family protein</fullName>
    </submittedName>
</protein>
<sequence length="463" mass="52842">MPVLHRTHRSPRLLLLPLLLILTLGAGTPTVAARQAHTPPMSTADPVGELARLSQPLRTTESGTRDDDLRPLGRMTGSAKIVGLGEATHSSRQFFTMKHRVFRYLVEKKGFTTFALEAPWSTGLVLNEYVVHGKGDPEEIMREEFQSSYRIWNNREYLSLLKWMRAHNVAHPDRPVQFMGDDNGYAGPQLFDEVTEYVSAHHPELLPEFRRLYGGFRPTGSVEDTVNGNLAKPASERERTATSVRRAYDLLRAREPDGDRQAYEWVLQHARAISQTATLYAYYDFSDPEKIAQAMLYRDQVMAENTVWWQRQTGHRMLLSAHNGHVSYESDNPEQYPRTQGEFIRQMLGAQYMNIGYTFGQGSFNAMDLTDPAEPYRRFSVEPLGAGSNEEVLERVSRRDFYLDLRAAPAPVRGWLAERRPTRSIGNSWPEDAYRTSLGRQFDILVHLHRVTAAHLLPTEQET</sequence>
<gene>
    <name evidence="1" type="ORF">EAO74_08840</name>
</gene>
<dbReference type="RefSeq" id="WP_147983285.1">
    <property type="nucleotide sequence ID" value="NZ_RDBM01000028.1"/>
</dbReference>
<comment type="caution">
    <text evidence="1">The sequence shown here is derived from an EMBL/GenBank/DDBJ whole genome shotgun (WGS) entry which is preliminary data.</text>
</comment>
<dbReference type="Gene3D" id="3.40.1660.10">
    <property type="entry name" value="EreA-like (biosynthetic domain)"/>
    <property type="match status" value="1"/>
</dbReference>
<dbReference type="PANTHER" id="PTHR31299:SF0">
    <property type="entry name" value="ESTERASE, PUTATIVE (AFU_ORTHOLOGUE AFUA_1G05850)-RELATED"/>
    <property type="match status" value="1"/>
</dbReference>
<dbReference type="PANTHER" id="PTHR31299">
    <property type="entry name" value="ESTERASE, PUTATIVE (AFU_ORTHOLOGUE AFUA_1G05850)-RELATED"/>
    <property type="match status" value="1"/>
</dbReference>
<dbReference type="AlphaFoldDB" id="A0A652L7F0"/>
<evidence type="ECO:0000313" key="1">
    <source>
        <dbReference type="EMBL" id="TXS31564.1"/>
    </source>
</evidence>
<dbReference type="GO" id="GO:0046677">
    <property type="term" value="P:response to antibiotic"/>
    <property type="evidence" value="ECO:0007669"/>
    <property type="project" value="InterPro"/>
</dbReference>